<gene>
    <name evidence="10" type="ORF">IDM40_18395</name>
</gene>
<dbReference type="SUPFAM" id="SSF51735">
    <property type="entry name" value="NAD(P)-binding Rossmann-fold domains"/>
    <property type="match status" value="1"/>
</dbReference>
<dbReference type="InterPro" id="IPR050463">
    <property type="entry name" value="Gfo/Idh/MocA_oxidrdct_glycsds"/>
</dbReference>
<dbReference type="PANTHER" id="PTHR43818">
    <property type="entry name" value="BCDNA.GH03377"/>
    <property type="match status" value="1"/>
</dbReference>
<feature type="region of interest" description="Disordered" evidence="7">
    <location>
        <begin position="22"/>
        <end position="50"/>
    </location>
</feature>
<organism evidence="10 11">
    <name type="scientific">Nocardiopsis coralli</name>
    <dbReference type="NCBI Taxonomy" id="2772213"/>
    <lineage>
        <taxon>Bacteria</taxon>
        <taxon>Bacillati</taxon>
        <taxon>Actinomycetota</taxon>
        <taxon>Actinomycetes</taxon>
        <taxon>Streptosporangiales</taxon>
        <taxon>Nocardiopsidaceae</taxon>
        <taxon>Nocardiopsis</taxon>
    </lineage>
</organism>
<feature type="domain" description="Glycosyl hydrolase 109 C-terminal" evidence="9">
    <location>
        <begin position="194"/>
        <end position="363"/>
    </location>
</feature>
<dbReference type="InterPro" id="IPR006311">
    <property type="entry name" value="TAT_signal"/>
</dbReference>
<dbReference type="EMBL" id="JADBGI010000016">
    <property type="protein sequence ID" value="MBE3000656.1"/>
    <property type="molecule type" value="Genomic_DNA"/>
</dbReference>
<evidence type="ECO:0000256" key="7">
    <source>
        <dbReference type="SAM" id="MobiDB-lite"/>
    </source>
</evidence>
<proteinExistence type="inferred from homology"/>
<dbReference type="InterPro" id="IPR000683">
    <property type="entry name" value="Gfo/Idh/MocA-like_OxRdtase_N"/>
</dbReference>
<dbReference type="Gene3D" id="3.40.50.720">
    <property type="entry name" value="NAD(P)-binding Rossmann-like Domain"/>
    <property type="match status" value="1"/>
</dbReference>
<comment type="caution">
    <text evidence="10">The sequence shown here is derived from an EMBL/GenBank/DDBJ whole genome shotgun (WGS) entry which is preliminary data.</text>
</comment>
<evidence type="ECO:0000256" key="4">
    <source>
        <dbReference type="ARBA" id="ARBA00022801"/>
    </source>
</evidence>
<dbReference type="PROSITE" id="PS51318">
    <property type="entry name" value="TAT"/>
    <property type="match status" value="1"/>
</dbReference>
<keyword evidence="6" id="KW-0326">Glycosidase</keyword>
<dbReference type="InterPro" id="IPR036291">
    <property type="entry name" value="NAD(P)-bd_dom_sf"/>
</dbReference>
<evidence type="ECO:0000256" key="1">
    <source>
        <dbReference type="ARBA" id="ARBA00001911"/>
    </source>
</evidence>
<evidence type="ECO:0000259" key="9">
    <source>
        <dbReference type="Pfam" id="PF21252"/>
    </source>
</evidence>
<comment type="similarity">
    <text evidence="2">Belongs to the Gfo/Idh/MocA family. Glycosyl hydrolase 109 subfamily.</text>
</comment>
<name>A0ABR9P9Y8_9ACTN</name>
<keyword evidence="5" id="KW-0520">NAD</keyword>
<evidence type="ECO:0000256" key="5">
    <source>
        <dbReference type="ARBA" id="ARBA00023027"/>
    </source>
</evidence>
<dbReference type="PANTHER" id="PTHR43818:SF1">
    <property type="entry name" value="GLYCOSYL HYDROLASE FAMILY 109 PROTEIN"/>
    <property type="match status" value="1"/>
</dbReference>
<accession>A0ABR9P9Y8</accession>
<feature type="compositionally biased region" description="Basic and acidic residues" evidence="7">
    <location>
        <begin position="450"/>
        <end position="462"/>
    </location>
</feature>
<evidence type="ECO:0000256" key="2">
    <source>
        <dbReference type="ARBA" id="ARBA00009329"/>
    </source>
</evidence>
<comment type="cofactor">
    <cofactor evidence="1">
        <name>NAD(+)</name>
        <dbReference type="ChEBI" id="CHEBI:57540"/>
    </cofactor>
</comment>
<keyword evidence="11" id="KW-1185">Reference proteome</keyword>
<feature type="domain" description="Gfo/Idh/MocA-like oxidoreductase N-terminal" evidence="8">
    <location>
        <begin position="58"/>
        <end position="182"/>
    </location>
</feature>
<reference evidence="10 11" key="1">
    <citation type="submission" date="2020-09" db="EMBL/GenBank/DDBJ databases">
        <title>Diversity and distribution of actinomycetes associated with coral in the coast of Hainan.</title>
        <authorList>
            <person name="Li F."/>
        </authorList>
    </citation>
    <scope>NUCLEOTIDE SEQUENCE [LARGE SCALE GENOMIC DNA]</scope>
    <source>
        <strain evidence="10 11">HNM0947</strain>
    </source>
</reference>
<evidence type="ECO:0000313" key="11">
    <source>
        <dbReference type="Proteomes" id="UP000806528"/>
    </source>
</evidence>
<dbReference type="Proteomes" id="UP000806528">
    <property type="component" value="Unassembled WGS sequence"/>
</dbReference>
<sequence length="462" mass="51676">MIRPPTRRDLFRSGAAAGAATGLGTVLARPASADDAPQRGGDESPMTEVPFEPHDEVRLAVIGTGQRGADMLDRFLQINGVRVTALCDLEQDRADAAADAVEEAGGERPAVHAGSTDAWEELTARDDVDLCYIATPWEWHHPQAKDAMEHGMHAAVELPIAVTLDDIWDLVRTSERTRKHCMLMENVNYGQEEMRVLMMAKEGLFGDLLHGSGGYVHDLRDPFLFHGAYHPEDWRRAWQTKMNASHYPMHGLAPITAAMDINRGDRLDRLVSFSSPALSLTEYRAENLDSDHPAWQDDYISGDRNVCLLSTAAGRMIRVDHDVNTPHPQTRANTLGGTRGVWMSDPQRIYLESLDHDDHEWRDFDEAYEKYDHWLWKEIGDEGGGHGGMDYILQWRTIQLMRLGLTPDIDVYDSASLSSLVPLSESSLESGGSVPVPDFTRGHWKNARPGLERERPDDPELD</sequence>
<dbReference type="Pfam" id="PF01408">
    <property type="entry name" value="GFO_IDH_MocA"/>
    <property type="match status" value="1"/>
</dbReference>
<protein>
    <recommendedName>
        <fullName evidence="3">Glycosyl hydrolase family 109 protein</fullName>
    </recommendedName>
</protein>
<feature type="region of interest" description="Disordered" evidence="7">
    <location>
        <begin position="423"/>
        <end position="462"/>
    </location>
</feature>
<evidence type="ECO:0000259" key="8">
    <source>
        <dbReference type="Pfam" id="PF01408"/>
    </source>
</evidence>
<evidence type="ECO:0000256" key="6">
    <source>
        <dbReference type="ARBA" id="ARBA00023295"/>
    </source>
</evidence>
<evidence type="ECO:0000256" key="3">
    <source>
        <dbReference type="ARBA" id="ARBA00016631"/>
    </source>
</evidence>
<keyword evidence="4" id="KW-0378">Hydrolase</keyword>
<evidence type="ECO:0000313" key="10">
    <source>
        <dbReference type="EMBL" id="MBE3000656.1"/>
    </source>
</evidence>
<feature type="compositionally biased region" description="Low complexity" evidence="7">
    <location>
        <begin position="423"/>
        <end position="437"/>
    </location>
</feature>
<dbReference type="Gene3D" id="3.30.360.10">
    <property type="entry name" value="Dihydrodipicolinate Reductase, domain 2"/>
    <property type="match status" value="1"/>
</dbReference>
<dbReference type="RefSeq" id="WP_193123263.1">
    <property type="nucleotide sequence ID" value="NZ_JADBGI010000016.1"/>
</dbReference>
<dbReference type="InterPro" id="IPR049303">
    <property type="entry name" value="Glyco_hydro_109_C"/>
</dbReference>
<dbReference type="Pfam" id="PF21252">
    <property type="entry name" value="Glyco_hydro_109_C"/>
    <property type="match status" value="1"/>
</dbReference>